<organism evidence="4">
    <name type="scientific">Soboliphyme baturini</name>
    <dbReference type="NCBI Taxonomy" id="241478"/>
    <lineage>
        <taxon>Eukaryota</taxon>
        <taxon>Metazoa</taxon>
        <taxon>Ecdysozoa</taxon>
        <taxon>Nematoda</taxon>
        <taxon>Enoplea</taxon>
        <taxon>Dorylaimia</taxon>
        <taxon>Dioctophymatida</taxon>
        <taxon>Dioctophymatoidea</taxon>
        <taxon>Soboliphymatidae</taxon>
        <taxon>Soboliphyme</taxon>
    </lineage>
</organism>
<evidence type="ECO:0000313" key="3">
    <source>
        <dbReference type="Proteomes" id="UP000270296"/>
    </source>
</evidence>
<feature type="compositionally biased region" description="Basic and acidic residues" evidence="1">
    <location>
        <begin position="82"/>
        <end position="123"/>
    </location>
</feature>
<feature type="region of interest" description="Disordered" evidence="1">
    <location>
        <begin position="37"/>
        <end position="129"/>
    </location>
</feature>
<dbReference type="WBParaSite" id="SBAD_0000031001-mRNA-1">
    <property type="protein sequence ID" value="SBAD_0000031001-mRNA-1"/>
    <property type="gene ID" value="SBAD_0000031001"/>
</dbReference>
<protein>
    <submittedName>
        <fullName evidence="4">DUF4604 domain-containing protein</fullName>
    </submittedName>
</protein>
<gene>
    <name evidence="2" type="ORF">SBAD_LOCUS293</name>
</gene>
<dbReference type="Proteomes" id="UP000270296">
    <property type="component" value="Unassembled WGS sequence"/>
</dbReference>
<name>A0A183I9J9_9BILA</name>
<feature type="compositionally biased region" description="Basic and acidic residues" evidence="1">
    <location>
        <begin position="49"/>
        <end position="74"/>
    </location>
</feature>
<evidence type="ECO:0000313" key="2">
    <source>
        <dbReference type="EMBL" id="VDO81957.1"/>
    </source>
</evidence>
<dbReference type="EMBL" id="UZAM01000596">
    <property type="protein sequence ID" value="VDO81957.1"/>
    <property type="molecule type" value="Genomic_DNA"/>
</dbReference>
<reference evidence="4" key="1">
    <citation type="submission" date="2016-06" db="UniProtKB">
        <authorList>
            <consortium name="WormBaseParasite"/>
        </authorList>
    </citation>
    <scope>IDENTIFICATION</scope>
</reference>
<dbReference type="AlphaFoldDB" id="A0A183I9J9"/>
<sequence>MLFRYFPTVFSDFPEPDDITPDALVLEPTDSQLVIEDFGVQDFPTPPQRPKERNSSDGKDTEKAGIARSSKEEGDPSASKSLGDEHFELADRNGAKKAEKVEEVKHKEPEFKKTIVLEKRSKQESQSTT</sequence>
<evidence type="ECO:0000313" key="4">
    <source>
        <dbReference type="WBParaSite" id="SBAD_0000031001-mRNA-1"/>
    </source>
</evidence>
<proteinExistence type="predicted"/>
<reference evidence="2 3" key="2">
    <citation type="submission" date="2018-11" db="EMBL/GenBank/DDBJ databases">
        <authorList>
            <consortium name="Pathogen Informatics"/>
        </authorList>
    </citation>
    <scope>NUCLEOTIDE SEQUENCE [LARGE SCALE GENOMIC DNA]</scope>
</reference>
<keyword evidence="3" id="KW-1185">Reference proteome</keyword>
<accession>A0A183I9J9</accession>
<evidence type="ECO:0000256" key="1">
    <source>
        <dbReference type="SAM" id="MobiDB-lite"/>
    </source>
</evidence>